<keyword evidence="1" id="KW-0560">Oxidoreductase</keyword>
<evidence type="ECO:0000313" key="4">
    <source>
        <dbReference type="EMBL" id="MBX7486983.1"/>
    </source>
</evidence>
<evidence type="ECO:0000256" key="1">
    <source>
        <dbReference type="ARBA" id="ARBA00023002"/>
    </source>
</evidence>
<reference evidence="4 5" key="1">
    <citation type="submission" date="2021-08" db="EMBL/GenBank/DDBJ databases">
        <title>Comparative Genomics Analysis of the Genus Qipengyuania Reveals Extensive Genetic Diversity and Metabolic Versatility, Including the Description of Fifteen Novel Species.</title>
        <authorList>
            <person name="Liu Y."/>
        </authorList>
    </citation>
    <scope>NUCLEOTIDE SEQUENCE [LARGE SCALE GENOMIC DNA]</scope>
    <source>
        <strain evidence="4 5">GH25</strain>
    </source>
</reference>
<feature type="region of interest" description="Disordered" evidence="2">
    <location>
        <begin position="500"/>
        <end position="519"/>
    </location>
</feature>
<organism evidence="4 5">
    <name type="scientific">Qipengyuania pacifica</name>
    <dbReference type="NCBI Taxonomy" id="2860199"/>
    <lineage>
        <taxon>Bacteria</taxon>
        <taxon>Pseudomonadati</taxon>
        <taxon>Pseudomonadota</taxon>
        <taxon>Alphaproteobacteria</taxon>
        <taxon>Sphingomonadales</taxon>
        <taxon>Erythrobacteraceae</taxon>
        <taxon>Qipengyuania</taxon>
    </lineage>
</organism>
<dbReference type="Gene3D" id="3.30.70.2450">
    <property type="match status" value="1"/>
</dbReference>
<dbReference type="PANTHER" id="PTHR43476">
    <property type="entry name" value="3-(3-HYDROXY-PHENYL)PROPIONATE/3-HYDROXYCINNAMIC ACID HYDROXYLASE"/>
    <property type="match status" value="1"/>
</dbReference>
<evidence type="ECO:0000259" key="3">
    <source>
        <dbReference type="Pfam" id="PF01494"/>
    </source>
</evidence>
<dbReference type="InterPro" id="IPR002938">
    <property type="entry name" value="FAD-bd"/>
</dbReference>
<evidence type="ECO:0000313" key="5">
    <source>
        <dbReference type="Proteomes" id="UP000776651"/>
    </source>
</evidence>
<dbReference type="Pfam" id="PF01494">
    <property type="entry name" value="FAD_binding_3"/>
    <property type="match status" value="1"/>
</dbReference>
<dbReference type="PRINTS" id="PR00420">
    <property type="entry name" value="RNGMNOXGNASE"/>
</dbReference>
<name>A0ABS7JBD4_9SPHN</name>
<sequence length="519" mass="55805">MGAFDCDVLVVGGGPTGLTLALQVAQAGASVIVCDKEADVFPLPRAAHIDHETLRIFQSIGVAEDIAATCRTTERYDFLNAAGKVLLSFPGADRIAPGGWPAANMIHQPSIERLLRRRMEEQNGAELRTRWTYLGHDEMADGVTAQFATDRGEAQLRAKYLVGADGARSPVRSAAGFGLADLGFDEPWLVIDVVVHDQDRLPKSNLQICNPARPTTCVLMGEGRHRWEFMLLPGETAEEISSEASVARLLEPWNVSGAVTIERTAVYRFNARMTKEWRKGRVLIAGDAAHQMPPFAGQGMCSGIRDAANLGWKLGEVVAERASDQLLDSYQAEREPHVRATIASAIMMGRLVCTTSRWSALVRDLKFALGRALGKIPGGPATFAAMSSRAILSGSPMAGHYFPQPVAADGALFDDDVPAGAWLVGRDLPPLPGSLAAVDIADRTIEPFADAIAAWLASYDIEAALIRPDRYIFGSGSPTDLIAAWERSLRGDAGIRSESVGNQPTWDAALPDRPISMAG</sequence>
<feature type="domain" description="FAD-binding" evidence="3">
    <location>
        <begin position="5"/>
        <end position="343"/>
    </location>
</feature>
<dbReference type="EMBL" id="JAIGNQ010000001">
    <property type="protein sequence ID" value="MBX7486983.1"/>
    <property type="molecule type" value="Genomic_DNA"/>
</dbReference>
<dbReference type="InterPro" id="IPR036188">
    <property type="entry name" value="FAD/NAD-bd_sf"/>
</dbReference>
<dbReference type="SUPFAM" id="SSF51905">
    <property type="entry name" value="FAD/NAD(P)-binding domain"/>
    <property type="match status" value="1"/>
</dbReference>
<gene>
    <name evidence="4" type="ORF">K3177_00495</name>
</gene>
<protein>
    <submittedName>
        <fullName evidence="4">Bifunctional 3-(3-hydroxy-phenyl)propionate/3-hydroxycinnamic acid hydroxylase</fullName>
    </submittedName>
</protein>
<keyword evidence="5" id="KW-1185">Reference proteome</keyword>
<dbReference type="Proteomes" id="UP000776651">
    <property type="component" value="Unassembled WGS sequence"/>
</dbReference>
<dbReference type="Gene3D" id="3.50.50.60">
    <property type="entry name" value="FAD/NAD(P)-binding domain"/>
    <property type="match status" value="1"/>
</dbReference>
<dbReference type="PANTHER" id="PTHR43476:SF3">
    <property type="entry name" value="FAD-BINDING MONOOXYGENASE"/>
    <property type="match status" value="1"/>
</dbReference>
<evidence type="ECO:0000256" key="2">
    <source>
        <dbReference type="SAM" id="MobiDB-lite"/>
    </source>
</evidence>
<dbReference type="InterPro" id="IPR050631">
    <property type="entry name" value="PheA/TfdB_FAD_monoxygenase"/>
</dbReference>
<accession>A0ABS7JBD4</accession>
<dbReference type="NCBIfam" id="NF004829">
    <property type="entry name" value="PRK06183.1-3"/>
    <property type="match status" value="1"/>
</dbReference>
<dbReference type="RefSeq" id="WP_221596309.1">
    <property type="nucleotide sequence ID" value="NZ_JAIGNQ010000001.1"/>
</dbReference>
<comment type="caution">
    <text evidence="4">The sequence shown here is derived from an EMBL/GenBank/DDBJ whole genome shotgun (WGS) entry which is preliminary data.</text>
</comment>
<proteinExistence type="predicted"/>